<evidence type="ECO:0000313" key="2">
    <source>
        <dbReference type="Proteomes" id="UP001642484"/>
    </source>
</evidence>
<evidence type="ECO:0000313" key="1">
    <source>
        <dbReference type="EMBL" id="CAK9019232.1"/>
    </source>
</evidence>
<reference evidence="1 2" key="1">
    <citation type="submission" date="2024-02" db="EMBL/GenBank/DDBJ databases">
        <authorList>
            <person name="Chen Y."/>
            <person name="Shah S."/>
            <person name="Dougan E. K."/>
            <person name="Thang M."/>
            <person name="Chan C."/>
        </authorList>
    </citation>
    <scope>NUCLEOTIDE SEQUENCE [LARGE SCALE GENOMIC DNA]</scope>
</reference>
<keyword evidence="2" id="KW-1185">Reference proteome</keyword>
<organism evidence="1 2">
    <name type="scientific">Durusdinium trenchii</name>
    <dbReference type="NCBI Taxonomy" id="1381693"/>
    <lineage>
        <taxon>Eukaryota</taxon>
        <taxon>Sar</taxon>
        <taxon>Alveolata</taxon>
        <taxon>Dinophyceae</taxon>
        <taxon>Suessiales</taxon>
        <taxon>Symbiodiniaceae</taxon>
        <taxon>Durusdinium</taxon>
    </lineage>
</organism>
<protein>
    <submittedName>
        <fullName evidence="1">Uncharacterized protein</fullName>
    </submittedName>
</protein>
<proteinExistence type="predicted"/>
<sequence>MYQPTYQPYYGAPRRAREPGRMTGASPGLAPSLGRPSPGLGFEHRGFGGDLRDYRDFREADFNAIPGACPPREIDFRVLRQRENPLPDFRSPAPANPWGLRQRENPLLTQDLYSEPFQGREQRYDLYSHDRGDTFEREMYSDPSRGFGRPQRSDPPQAFGARAWEEKSRPRDFLFEPPRPTEERHYYGLRPPEGLHVPGMPRHHFPETYLDSFVKDARGALGREQQSHMPPIPPVPQELRETMERHPAKPEQRTTGPDAAKVPDLPEVIPLGDGLVSDQSPKEQQSVDEASSTAMSELRDCEAQLEEATRQLQRTQLALVGAQVSPGQARADLAQLEARLDRLQCRGIDSVSTAGLSSQDEDAARSLRKHLTREVEQLQSRLDDTFNQLKGR</sequence>
<dbReference type="Proteomes" id="UP001642484">
    <property type="component" value="Unassembled WGS sequence"/>
</dbReference>
<name>A0ABP0JXZ6_9DINO</name>
<accession>A0ABP0JXZ6</accession>
<comment type="caution">
    <text evidence="1">The sequence shown here is derived from an EMBL/GenBank/DDBJ whole genome shotgun (WGS) entry which is preliminary data.</text>
</comment>
<dbReference type="EMBL" id="CAXAMN010006792">
    <property type="protein sequence ID" value="CAK9019232.1"/>
    <property type="molecule type" value="Genomic_DNA"/>
</dbReference>
<gene>
    <name evidence="1" type="ORF">CCMP2556_LOCUS13586</name>
</gene>